<dbReference type="PANTHER" id="PTHR44068:SF11">
    <property type="entry name" value="GERANYL DIPHOSPHATE 2-C-METHYLTRANSFERASE"/>
    <property type="match status" value="1"/>
</dbReference>
<proteinExistence type="predicted"/>
<dbReference type="Gene3D" id="3.40.50.150">
    <property type="entry name" value="Vaccinia Virus protein VP39"/>
    <property type="match status" value="1"/>
</dbReference>
<keyword evidence="1" id="KW-0808">Transferase</keyword>
<evidence type="ECO:0000313" key="3">
    <source>
        <dbReference type="EMBL" id="OGI61707.1"/>
    </source>
</evidence>
<dbReference type="AlphaFoldDB" id="A0A1F6UWD5"/>
<sequence>MKKFTEKQTRNFYNSDDMIYRSFWDKKGNCHWGYFPRKNISFLQSMTELNKKMLKLSNITEKSNVLDLGCGNGVNSFFINQKTDAAVTGIDLSDTRIENAKKVLSEKNRKVKNQIQFLQGSATKLPFRNKTFSNVWSQAAIYHIHDKEKALKEVARVLKKDGIFIFDDLIKPNKNISNEAKKLVYERLLFDTDFNFVSYQQELNNLGFRILYAEDMSEHLGLTYLKLADMAEEKIKNGENREFHIAYKKLIYAYRKTWKIIKQGDIGWALFVCKKL</sequence>
<comment type="caution">
    <text evidence="3">The sequence shown here is derived from an EMBL/GenBank/DDBJ whole genome shotgun (WGS) entry which is preliminary data.</text>
</comment>
<dbReference type="SUPFAM" id="SSF53335">
    <property type="entry name" value="S-adenosyl-L-methionine-dependent methyltransferases"/>
    <property type="match status" value="1"/>
</dbReference>
<dbReference type="GO" id="GO:0008757">
    <property type="term" value="F:S-adenosylmethionine-dependent methyltransferase activity"/>
    <property type="evidence" value="ECO:0007669"/>
    <property type="project" value="InterPro"/>
</dbReference>
<name>A0A1F6UWD5_9BACT</name>
<dbReference type="InterPro" id="IPR050447">
    <property type="entry name" value="Erg6_SMT_methyltransf"/>
</dbReference>
<dbReference type="PANTHER" id="PTHR44068">
    <property type="entry name" value="ZGC:194242"/>
    <property type="match status" value="1"/>
</dbReference>
<dbReference type="EMBL" id="MFTL01000011">
    <property type="protein sequence ID" value="OGI61707.1"/>
    <property type="molecule type" value="Genomic_DNA"/>
</dbReference>
<dbReference type="InterPro" id="IPR013216">
    <property type="entry name" value="Methyltransf_11"/>
</dbReference>
<accession>A0A1F6UWD5</accession>
<feature type="domain" description="Methyltransferase type 11" evidence="2">
    <location>
        <begin position="66"/>
        <end position="166"/>
    </location>
</feature>
<evidence type="ECO:0000313" key="4">
    <source>
        <dbReference type="Proteomes" id="UP000182253"/>
    </source>
</evidence>
<protein>
    <recommendedName>
        <fullName evidence="2">Methyltransferase type 11 domain-containing protein</fullName>
    </recommendedName>
</protein>
<gene>
    <name evidence="3" type="ORF">A2645_01195</name>
</gene>
<dbReference type="CDD" id="cd02440">
    <property type="entry name" value="AdoMet_MTases"/>
    <property type="match status" value="1"/>
</dbReference>
<dbReference type="InterPro" id="IPR029063">
    <property type="entry name" value="SAM-dependent_MTases_sf"/>
</dbReference>
<reference evidence="3 4" key="1">
    <citation type="journal article" date="2016" name="Nat. Commun.">
        <title>Thousands of microbial genomes shed light on interconnected biogeochemical processes in an aquifer system.</title>
        <authorList>
            <person name="Anantharaman K."/>
            <person name="Brown C.T."/>
            <person name="Hug L.A."/>
            <person name="Sharon I."/>
            <person name="Castelle C.J."/>
            <person name="Probst A.J."/>
            <person name="Thomas B.C."/>
            <person name="Singh A."/>
            <person name="Wilkins M.J."/>
            <person name="Karaoz U."/>
            <person name="Brodie E.L."/>
            <person name="Williams K.H."/>
            <person name="Hubbard S.S."/>
            <person name="Banfield J.F."/>
        </authorList>
    </citation>
    <scope>NUCLEOTIDE SEQUENCE [LARGE SCALE GENOMIC DNA]</scope>
</reference>
<evidence type="ECO:0000259" key="2">
    <source>
        <dbReference type="Pfam" id="PF08241"/>
    </source>
</evidence>
<dbReference type="STRING" id="1801735.A2645_01195"/>
<dbReference type="Pfam" id="PF08241">
    <property type="entry name" value="Methyltransf_11"/>
    <property type="match status" value="1"/>
</dbReference>
<organism evidence="3 4">
    <name type="scientific">Candidatus Nomurabacteria bacterium RIFCSPHIGHO2_01_FULL_39_9</name>
    <dbReference type="NCBI Taxonomy" id="1801735"/>
    <lineage>
        <taxon>Bacteria</taxon>
        <taxon>Candidatus Nomuraibacteriota</taxon>
    </lineage>
</organism>
<dbReference type="Proteomes" id="UP000182253">
    <property type="component" value="Unassembled WGS sequence"/>
</dbReference>
<evidence type="ECO:0000256" key="1">
    <source>
        <dbReference type="ARBA" id="ARBA00022679"/>
    </source>
</evidence>